<name>X1I263_9ZZZZ</name>
<feature type="non-terminal residue" evidence="1">
    <location>
        <position position="67"/>
    </location>
</feature>
<reference evidence="1" key="1">
    <citation type="journal article" date="2014" name="Front. Microbiol.">
        <title>High frequency of phylogenetically diverse reductive dehalogenase-homologous genes in deep subseafloor sedimentary metagenomes.</title>
        <authorList>
            <person name="Kawai M."/>
            <person name="Futagami T."/>
            <person name="Toyoda A."/>
            <person name="Takaki Y."/>
            <person name="Nishi S."/>
            <person name="Hori S."/>
            <person name="Arai W."/>
            <person name="Tsubouchi T."/>
            <person name="Morono Y."/>
            <person name="Uchiyama I."/>
            <person name="Ito T."/>
            <person name="Fujiyama A."/>
            <person name="Inagaki F."/>
            <person name="Takami H."/>
        </authorList>
    </citation>
    <scope>NUCLEOTIDE SEQUENCE</scope>
    <source>
        <strain evidence="1">Expedition CK06-06</strain>
    </source>
</reference>
<sequence>MINTDEVYNIIRNGSSEERQDLMVQLPENSMKNATVGLLHSGNPVTVLMAFGSLLLPYAHGANCATG</sequence>
<proteinExistence type="predicted"/>
<dbReference type="AlphaFoldDB" id="X1I263"/>
<gene>
    <name evidence="1" type="ORF">S03H2_35901</name>
</gene>
<dbReference type="EMBL" id="BARU01021988">
    <property type="protein sequence ID" value="GAH51643.1"/>
    <property type="molecule type" value="Genomic_DNA"/>
</dbReference>
<evidence type="ECO:0000313" key="1">
    <source>
        <dbReference type="EMBL" id="GAH51643.1"/>
    </source>
</evidence>
<organism evidence="1">
    <name type="scientific">marine sediment metagenome</name>
    <dbReference type="NCBI Taxonomy" id="412755"/>
    <lineage>
        <taxon>unclassified sequences</taxon>
        <taxon>metagenomes</taxon>
        <taxon>ecological metagenomes</taxon>
    </lineage>
</organism>
<comment type="caution">
    <text evidence="1">The sequence shown here is derived from an EMBL/GenBank/DDBJ whole genome shotgun (WGS) entry which is preliminary data.</text>
</comment>
<accession>X1I263</accession>
<protein>
    <submittedName>
        <fullName evidence="1">Uncharacterized protein</fullName>
    </submittedName>
</protein>